<dbReference type="Proteomes" id="UP001157946">
    <property type="component" value="Unassembled WGS sequence"/>
</dbReference>
<proteinExistence type="predicted"/>
<dbReference type="EMBL" id="FXTU01000001">
    <property type="protein sequence ID" value="SMP03895.1"/>
    <property type="molecule type" value="Genomic_DNA"/>
</dbReference>
<sequence length="106" mass="12130">MQAIGIILVSVICVTVFGTFFNSMLARRTDGLPKRIYQARMNMFMGLMFLAIGSLQFLMPSDSALRLFFIGLILAVGLFNLYYGFKHHRFYSNQVKQHQERTSPVS</sequence>
<feature type="transmembrane region" description="Helical" evidence="1">
    <location>
        <begin position="64"/>
        <end position="83"/>
    </location>
</feature>
<keyword evidence="1" id="KW-0472">Membrane</keyword>
<feature type="transmembrane region" description="Helical" evidence="1">
    <location>
        <begin position="6"/>
        <end position="25"/>
    </location>
</feature>
<dbReference type="AlphaFoldDB" id="A0AA46ADC5"/>
<accession>A0AA46ADC5</accession>
<keyword evidence="3" id="KW-1185">Reference proteome</keyword>
<gene>
    <name evidence="2" type="ORF">SAMN06265361_101501</name>
</gene>
<dbReference type="RefSeq" id="WP_022735819.1">
    <property type="nucleotide sequence ID" value="NZ_FXTU01000001.1"/>
</dbReference>
<protein>
    <submittedName>
        <fullName evidence="2">YtpI-like protein</fullName>
    </submittedName>
</protein>
<dbReference type="Pfam" id="PF14007">
    <property type="entry name" value="YtpI"/>
    <property type="match status" value="1"/>
</dbReference>
<name>A0AA46ADC5_9BACL</name>
<dbReference type="InterPro" id="IPR025618">
    <property type="entry name" value="YtpI"/>
</dbReference>
<reference evidence="2" key="1">
    <citation type="submission" date="2017-05" db="EMBL/GenBank/DDBJ databases">
        <authorList>
            <person name="Varghese N."/>
            <person name="Submissions S."/>
        </authorList>
    </citation>
    <scope>NUCLEOTIDE SEQUENCE</scope>
    <source>
        <strain evidence="2">DSM 45262</strain>
    </source>
</reference>
<keyword evidence="1" id="KW-1133">Transmembrane helix</keyword>
<comment type="caution">
    <text evidence="2">The sequence shown here is derived from an EMBL/GenBank/DDBJ whole genome shotgun (WGS) entry which is preliminary data.</text>
</comment>
<evidence type="ECO:0000256" key="1">
    <source>
        <dbReference type="SAM" id="Phobius"/>
    </source>
</evidence>
<organism evidence="2 3">
    <name type="scientific">Laceyella tengchongensis</name>
    <dbReference type="NCBI Taxonomy" id="574699"/>
    <lineage>
        <taxon>Bacteria</taxon>
        <taxon>Bacillati</taxon>
        <taxon>Bacillota</taxon>
        <taxon>Bacilli</taxon>
        <taxon>Bacillales</taxon>
        <taxon>Thermoactinomycetaceae</taxon>
        <taxon>Laceyella</taxon>
    </lineage>
</organism>
<keyword evidence="1" id="KW-0812">Transmembrane</keyword>
<evidence type="ECO:0000313" key="3">
    <source>
        <dbReference type="Proteomes" id="UP001157946"/>
    </source>
</evidence>
<evidence type="ECO:0000313" key="2">
    <source>
        <dbReference type="EMBL" id="SMP03895.1"/>
    </source>
</evidence>
<feature type="transmembrane region" description="Helical" evidence="1">
    <location>
        <begin position="37"/>
        <end position="58"/>
    </location>
</feature>